<evidence type="ECO:0000259" key="8">
    <source>
        <dbReference type="PROSITE" id="PS51900"/>
    </source>
</evidence>
<evidence type="ECO:0000256" key="4">
    <source>
        <dbReference type="ARBA" id="ARBA00023172"/>
    </source>
</evidence>
<dbReference type="AlphaFoldDB" id="A0A9D6Z303"/>
<evidence type="ECO:0000313" key="9">
    <source>
        <dbReference type="EMBL" id="MBI5249102.1"/>
    </source>
</evidence>
<dbReference type="Gene3D" id="1.10.443.10">
    <property type="entry name" value="Intergrase catalytic core"/>
    <property type="match status" value="1"/>
</dbReference>
<dbReference type="PROSITE" id="PS51898">
    <property type="entry name" value="TYR_RECOMBINASE"/>
    <property type="match status" value="1"/>
</dbReference>
<dbReference type="GO" id="GO:0015074">
    <property type="term" value="P:DNA integration"/>
    <property type="evidence" value="ECO:0007669"/>
    <property type="project" value="UniProtKB-KW"/>
</dbReference>
<dbReference type="EMBL" id="JACRDE010000180">
    <property type="protein sequence ID" value="MBI5249102.1"/>
    <property type="molecule type" value="Genomic_DNA"/>
</dbReference>
<evidence type="ECO:0000313" key="10">
    <source>
        <dbReference type="Proteomes" id="UP000807825"/>
    </source>
</evidence>
<gene>
    <name evidence="9" type="ORF">HY912_06375</name>
</gene>
<evidence type="ECO:0000256" key="6">
    <source>
        <dbReference type="SAM" id="MobiDB-lite"/>
    </source>
</evidence>
<proteinExistence type="inferred from homology"/>
<evidence type="ECO:0000256" key="3">
    <source>
        <dbReference type="ARBA" id="ARBA00023125"/>
    </source>
</evidence>
<feature type="domain" description="Tyr recombinase" evidence="7">
    <location>
        <begin position="169"/>
        <end position="366"/>
    </location>
</feature>
<keyword evidence="3 5" id="KW-0238">DNA-binding</keyword>
<reference evidence="9" key="1">
    <citation type="submission" date="2020-07" db="EMBL/GenBank/DDBJ databases">
        <title>Huge and variable diversity of episymbiotic CPR bacteria and DPANN archaea in groundwater ecosystems.</title>
        <authorList>
            <person name="He C.Y."/>
            <person name="Keren R."/>
            <person name="Whittaker M."/>
            <person name="Farag I.F."/>
            <person name="Doudna J."/>
            <person name="Cate J.H.D."/>
            <person name="Banfield J.F."/>
        </authorList>
    </citation>
    <scope>NUCLEOTIDE SEQUENCE</scope>
    <source>
        <strain evidence="9">NC_groundwater_1664_Pr3_B-0.1um_52_9</strain>
    </source>
</reference>
<dbReference type="GO" id="GO:0006310">
    <property type="term" value="P:DNA recombination"/>
    <property type="evidence" value="ECO:0007669"/>
    <property type="project" value="UniProtKB-KW"/>
</dbReference>
<protein>
    <submittedName>
        <fullName evidence="9">Site-specific integrase</fullName>
    </submittedName>
</protein>
<organism evidence="9 10">
    <name type="scientific">Desulfomonile tiedjei</name>
    <dbReference type="NCBI Taxonomy" id="2358"/>
    <lineage>
        <taxon>Bacteria</taxon>
        <taxon>Pseudomonadati</taxon>
        <taxon>Thermodesulfobacteriota</taxon>
        <taxon>Desulfomonilia</taxon>
        <taxon>Desulfomonilales</taxon>
        <taxon>Desulfomonilaceae</taxon>
        <taxon>Desulfomonile</taxon>
    </lineage>
</organism>
<dbReference type="InterPro" id="IPR011010">
    <property type="entry name" value="DNA_brk_join_enz"/>
</dbReference>
<dbReference type="PROSITE" id="PS51900">
    <property type="entry name" value="CB"/>
    <property type="match status" value="1"/>
</dbReference>
<feature type="compositionally biased region" description="Basic and acidic residues" evidence="6">
    <location>
        <begin position="403"/>
        <end position="415"/>
    </location>
</feature>
<sequence>MDVKKKGKVYYVRFRQGDGVELAASTRTPLKRVAVGIAGAIDRAVRTRDYASLDPEAREVAMRLFKDKLDDFLPGLRKVDNHERGMSLWEAMQYCLTYPEITAKGEEYRDRLKGCFCHLVLKLGKDRNIQAIGIRDLEQYKSDRLKEDAAPGTVNKELTALSKLFSVLVKNDFLDRNIVREVPKLSEKDNLRQVYVAYSDFAKVLTHLPDWYAPMVLTAYYTGMRQGEIRNLTRSQLDLDRRVIRLGPKDTKERSHKRVPIHDDLVPVLEHALSSEAEGTDNVFLRDGKPIPRTQMRRYWESAVRNSGLPSSFHFHDIRHVWKGNARRSGIDPEIREDIMGHWWAGKNVNTRYGFISNDELVQAIDRFTVDNGDTEIWVPERKKKTRQGQAAGKKWGQFGDTTHSDPGHEDHNLL</sequence>
<dbReference type="InterPro" id="IPR010998">
    <property type="entry name" value="Integrase_recombinase_N"/>
</dbReference>
<dbReference type="CDD" id="cd00796">
    <property type="entry name" value="INT_Rci_Hp1_C"/>
    <property type="match status" value="1"/>
</dbReference>
<keyword evidence="2" id="KW-0229">DNA integration</keyword>
<evidence type="ECO:0000256" key="2">
    <source>
        <dbReference type="ARBA" id="ARBA00022908"/>
    </source>
</evidence>
<name>A0A9D6Z303_9BACT</name>
<dbReference type="Pfam" id="PF00589">
    <property type="entry name" value="Phage_integrase"/>
    <property type="match status" value="1"/>
</dbReference>
<dbReference type="GO" id="GO:0003677">
    <property type="term" value="F:DNA binding"/>
    <property type="evidence" value="ECO:0007669"/>
    <property type="project" value="UniProtKB-UniRule"/>
</dbReference>
<dbReference type="InterPro" id="IPR002104">
    <property type="entry name" value="Integrase_catalytic"/>
</dbReference>
<dbReference type="Proteomes" id="UP000807825">
    <property type="component" value="Unassembled WGS sequence"/>
</dbReference>
<dbReference type="InterPro" id="IPR013762">
    <property type="entry name" value="Integrase-like_cat_sf"/>
</dbReference>
<evidence type="ECO:0000259" key="7">
    <source>
        <dbReference type="PROSITE" id="PS51898"/>
    </source>
</evidence>
<accession>A0A9D6Z303</accession>
<evidence type="ECO:0000256" key="5">
    <source>
        <dbReference type="PROSITE-ProRule" id="PRU01248"/>
    </source>
</evidence>
<dbReference type="InterPro" id="IPR050090">
    <property type="entry name" value="Tyrosine_recombinase_XerCD"/>
</dbReference>
<feature type="domain" description="Core-binding (CB)" evidence="8">
    <location>
        <begin position="86"/>
        <end position="169"/>
    </location>
</feature>
<dbReference type="PANTHER" id="PTHR30349:SF64">
    <property type="entry name" value="PROPHAGE INTEGRASE INTD-RELATED"/>
    <property type="match status" value="1"/>
</dbReference>
<comment type="similarity">
    <text evidence="1">Belongs to the 'phage' integrase family.</text>
</comment>
<evidence type="ECO:0000256" key="1">
    <source>
        <dbReference type="ARBA" id="ARBA00008857"/>
    </source>
</evidence>
<dbReference type="Gene3D" id="1.10.150.130">
    <property type="match status" value="1"/>
</dbReference>
<comment type="caution">
    <text evidence="9">The sequence shown here is derived from an EMBL/GenBank/DDBJ whole genome shotgun (WGS) entry which is preliminary data.</text>
</comment>
<dbReference type="InterPro" id="IPR044068">
    <property type="entry name" value="CB"/>
</dbReference>
<dbReference type="SUPFAM" id="SSF56349">
    <property type="entry name" value="DNA breaking-rejoining enzymes"/>
    <property type="match status" value="1"/>
</dbReference>
<keyword evidence="4" id="KW-0233">DNA recombination</keyword>
<dbReference type="PANTHER" id="PTHR30349">
    <property type="entry name" value="PHAGE INTEGRASE-RELATED"/>
    <property type="match status" value="1"/>
</dbReference>
<feature type="region of interest" description="Disordered" evidence="6">
    <location>
        <begin position="383"/>
        <end position="415"/>
    </location>
</feature>